<dbReference type="CDD" id="cd00067">
    <property type="entry name" value="GAL4"/>
    <property type="match status" value="1"/>
</dbReference>
<dbReference type="GO" id="GO:0045944">
    <property type="term" value="P:positive regulation of transcription by RNA polymerase II"/>
    <property type="evidence" value="ECO:0007669"/>
    <property type="project" value="TreeGrafter"/>
</dbReference>
<evidence type="ECO:0000256" key="3">
    <source>
        <dbReference type="SAM" id="MobiDB-lite"/>
    </source>
</evidence>
<evidence type="ECO:0000313" key="5">
    <source>
        <dbReference type="EMBL" id="KGK36376.1"/>
    </source>
</evidence>
<dbReference type="VEuPathDB" id="FungiDB:C5L36_0D04880"/>
<dbReference type="PROSITE" id="PS50048">
    <property type="entry name" value="ZN2_CY6_FUNGAL_2"/>
    <property type="match status" value="1"/>
</dbReference>
<gene>
    <name evidence="5" type="ORF">JL09_g4465</name>
</gene>
<evidence type="ECO:0000256" key="1">
    <source>
        <dbReference type="ARBA" id="ARBA00004123"/>
    </source>
</evidence>
<protein>
    <recommendedName>
        <fullName evidence="4">Zn(2)-C6 fungal-type domain-containing protein</fullName>
    </recommendedName>
</protein>
<dbReference type="InterPro" id="IPR036864">
    <property type="entry name" value="Zn2-C6_fun-type_DNA-bd_sf"/>
</dbReference>
<sequence>MACDKNSNFTFVGLSSRSKSGCLACRKRKKKCDEVHPVCGYCQDRNKPCEWGEQSKGKPKFQFNINSIIESQRMIGKVNSLKRKSQRSKRGKKEQAKIIKELDNKEETQLIESECMQVLPKSHCTTSMDSSSHIVPSVDDLHMLLPENISGYVEDNNDNILPLVEGFMNNEPMMNSLLSNVVEHLRSPKFSPVTNFIDHNINTALAQADMLFHRNDAFLLNDFDVNPMNLEDVERFEELDEPEAPIENTNNDKESEDIGKYPPMDESQMLENTYASDNDLINILKSKKLHPYLRPTVQLLLSMKNTLKFISPSSPILRQLDTTGKLFLENYVTNLAMNMLDIGNKKFFLDYAITQATNEPVILYCLVAWGGMFLAGKSNEEAKKYVSKSYQLISLKRESFRKSEINEMVTTKSAKLDNDERIKILLVHILLFCAEISTGDVNNWYQKLLQCKELLDEYGGLKEFVKLNKHNKVAKWILSNIFYHDVLSTRTLGEGTLIPIEEYKIAFIGENFLNVKEYGLDPFYGLSQNLYLLLGEVASYRRILKNMKMPLPLNYEMMDGLLASTNERNYREIENSWFQIFDLQIQNSQPPKEMVDLLLKSDPSGKFLEHHLTWYELTQISLRIYIRISFKEIVFDDNEVQQLRERGLILFNILIGTKLQSLLGLSLLMLGITSVYDSDRSLLKTSYNRLVENYHIKNVQVCWGIVRQIWNRYDWQVNLQHPHYVDWSEFVNSMGWNCCFT</sequence>
<dbReference type="GO" id="GO:0000981">
    <property type="term" value="F:DNA-binding transcription factor activity, RNA polymerase II-specific"/>
    <property type="evidence" value="ECO:0007669"/>
    <property type="project" value="InterPro"/>
</dbReference>
<evidence type="ECO:0000256" key="2">
    <source>
        <dbReference type="ARBA" id="ARBA00023242"/>
    </source>
</evidence>
<evidence type="ECO:0000313" key="6">
    <source>
        <dbReference type="Proteomes" id="UP000029867"/>
    </source>
</evidence>
<dbReference type="GO" id="GO:0000976">
    <property type="term" value="F:transcription cis-regulatory region binding"/>
    <property type="evidence" value="ECO:0007669"/>
    <property type="project" value="TreeGrafter"/>
</dbReference>
<feature type="region of interest" description="Disordered" evidence="3">
    <location>
        <begin position="239"/>
        <end position="258"/>
    </location>
</feature>
<dbReference type="EMBL" id="JQFK01000076">
    <property type="protein sequence ID" value="KGK36376.1"/>
    <property type="molecule type" value="Genomic_DNA"/>
</dbReference>
<comment type="subcellular location">
    <subcellularLocation>
        <location evidence="1">Nucleus</location>
    </subcellularLocation>
</comment>
<accession>A0A099NWU6</accession>
<feature type="domain" description="Zn(2)-C6 fungal-type" evidence="4">
    <location>
        <begin position="21"/>
        <end position="51"/>
    </location>
</feature>
<dbReference type="eggNOG" id="ENOG502SMTS">
    <property type="taxonomic scope" value="Eukaryota"/>
</dbReference>
<proteinExistence type="predicted"/>
<dbReference type="Gene3D" id="4.10.240.10">
    <property type="entry name" value="Zn(2)-C6 fungal-type DNA-binding domain"/>
    <property type="match status" value="1"/>
</dbReference>
<dbReference type="SMART" id="SM00066">
    <property type="entry name" value="GAL4"/>
    <property type="match status" value="1"/>
</dbReference>
<dbReference type="AlphaFoldDB" id="A0A099NWU6"/>
<evidence type="ECO:0000259" key="4">
    <source>
        <dbReference type="PROSITE" id="PS50048"/>
    </source>
</evidence>
<comment type="caution">
    <text evidence="5">The sequence shown here is derived from an EMBL/GenBank/DDBJ whole genome shotgun (WGS) entry which is preliminary data.</text>
</comment>
<dbReference type="SUPFAM" id="SSF57701">
    <property type="entry name" value="Zn2/Cys6 DNA-binding domain"/>
    <property type="match status" value="1"/>
</dbReference>
<reference evidence="6" key="1">
    <citation type="journal article" date="2014" name="Microb. Cell Fact.">
        <title>Exploiting Issatchenkia orientalis SD108 for succinic acid production.</title>
        <authorList>
            <person name="Xiao H."/>
            <person name="Shao Z."/>
            <person name="Jiang Y."/>
            <person name="Dole S."/>
            <person name="Zhao H."/>
        </authorList>
    </citation>
    <scope>NUCLEOTIDE SEQUENCE [LARGE SCALE GENOMIC DNA]</scope>
    <source>
        <strain evidence="6">SD108</strain>
    </source>
</reference>
<dbReference type="Pfam" id="PF00172">
    <property type="entry name" value="Zn_clus"/>
    <property type="match status" value="1"/>
</dbReference>
<dbReference type="PROSITE" id="PS00463">
    <property type="entry name" value="ZN2_CY6_FUNGAL_1"/>
    <property type="match status" value="1"/>
</dbReference>
<name>A0A099NWU6_PICKU</name>
<keyword evidence="2" id="KW-0539">Nucleus</keyword>
<organism evidence="5 6">
    <name type="scientific">Pichia kudriavzevii</name>
    <name type="common">Yeast</name>
    <name type="synonym">Issatchenkia orientalis</name>
    <dbReference type="NCBI Taxonomy" id="4909"/>
    <lineage>
        <taxon>Eukaryota</taxon>
        <taxon>Fungi</taxon>
        <taxon>Dikarya</taxon>
        <taxon>Ascomycota</taxon>
        <taxon>Saccharomycotina</taxon>
        <taxon>Pichiomycetes</taxon>
        <taxon>Pichiales</taxon>
        <taxon>Pichiaceae</taxon>
        <taxon>Pichia</taxon>
    </lineage>
</organism>
<dbReference type="InterPro" id="IPR021858">
    <property type="entry name" value="Fun_TF"/>
</dbReference>
<dbReference type="HOGENOM" id="CLU_015493_1_2_1"/>
<dbReference type="PANTHER" id="PTHR37534">
    <property type="entry name" value="TRANSCRIPTIONAL ACTIVATOR PROTEIN UGA3"/>
    <property type="match status" value="1"/>
</dbReference>
<dbReference type="InterPro" id="IPR001138">
    <property type="entry name" value="Zn2Cys6_DnaBD"/>
</dbReference>
<dbReference type="GO" id="GO:0008270">
    <property type="term" value="F:zinc ion binding"/>
    <property type="evidence" value="ECO:0007669"/>
    <property type="project" value="InterPro"/>
</dbReference>
<dbReference type="GO" id="GO:0005634">
    <property type="term" value="C:nucleus"/>
    <property type="evidence" value="ECO:0007669"/>
    <property type="project" value="UniProtKB-SubCell"/>
</dbReference>
<dbReference type="Proteomes" id="UP000029867">
    <property type="component" value="Unassembled WGS sequence"/>
</dbReference>
<dbReference type="PANTHER" id="PTHR37534:SF7">
    <property type="entry name" value="TRANSCRIPTIONAL ACTIVATOR PROTEIN UGA3"/>
    <property type="match status" value="1"/>
</dbReference>
<dbReference type="Pfam" id="PF11951">
    <property type="entry name" value="Fungal_trans_2"/>
    <property type="match status" value="1"/>
</dbReference>